<keyword evidence="7" id="KW-1133">Transmembrane helix</keyword>
<feature type="transmembrane region" description="Helical" evidence="7">
    <location>
        <begin position="118"/>
        <end position="135"/>
    </location>
</feature>
<dbReference type="Proteomes" id="UP000287651">
    <property type="component" value="Unassembled WGS sequence"/>
</dbReference>
<name>A0A426YXH0_ENSVE</name>
<proteinExistence type="inferred from homology"/>
<dbReference type="EMBL" id="AMZH03009647">
    <property type="protein sequence ID" value="RRT56415.1"/>
    <property type="molecule type" value="Genomic_DNA"/>
</dbReference>
<sequence>MDRVMRLASQRAVVVFSLSSCCMCHTIKRLFCDLGVNPAIHELDEDPNGKDMEGALTKWLGCNPPVPAVFIGGCLVGPTDRVMSLHLRGKLVPLLRDRRSYLALMILRPWRQKTSHRSLSYGYGLLLLLSLPVWAR</sequence>
<dbReference type="Gene3D" id="3.40.30.10">
    <property type="entry name" value="Glutaredoxin"/>
    <property type="match status" value="1"/>
</dbReference>
<gene>
    <name evidence="9" type="ORF">B296_00022084</name>
</gene>
<dbReference type="Pfam" id="PF00462">
    <property type="entry name" value="Glutaredoxin"/>
    <property type="match status" value="1"/>
</dbReference>
<evidence type="ECO:0000313" key="9">
    <source>
        <dbReference type="EMBL" id="RRT56415.1"/>
    </source>
</evidence>
<dbReference type="SUPFAM" id="SSF52833">
    <property type="entry name" value="Thioredoxin-like"/>
    <property type="match status" value="1"/>
</dbReference>
<dbReference type="FunFam" id="3.40.30.10:FF:000028">
    <property type="entry name" value="Glutaredoxin family protein"/>
    <property type="match status" value="1"/>
</dbReference>
<dbReference type="InterPro" id="IPR011905">
    <property type="entry name" value="GlrX-like_pln_2"/>
</dbReference>
<dbReference type="PROSITE" id="PS51354">
    <property type="entry name" value="GLUTAREDOXIN_2"/>
    <property type="match status" value="1"/>
</dbReference>
<evidence type="ECO:0000256" key="6">
    <source>
        <dbReference type="ARBA" id="ARBA00023284"/>
    </source>
</evidence>
<comment type="similarity">
    <text evidence="3">Belongs to the glutaredoxin family. CC-type subfamily.</text>
</comment>
<evidence type="ECO:0000256" key="3">
    <source>
        <dbReference type="ARBA" id="ARBA00007568"/>
    </source>
</evidence>
<dbReference type="AlphaFoldDB" id="A0A426YXH0"/>
<evidence type="ECO:0000256" key="4">
    <source>
        <dbReference type="ARBA" id="ARBA00022490"/>
    </source>
</evidence>
<keyword evidence="7" id="KW-0812">Transmembrane</keyword>
<evidence type="ECO:0000256" key="2">
    <source>
        <dbReference type="ARBA" id="ARBA00004496"/>
    </source>
</evidence>
<evidence type="ECO:0000256" key="1">
    <source>
        <dbReference type="ARBA" id="ARBA00002549"/>
    </source>
</evidence>
<keyword evidence="6" id="KW-0676">Redox-active center</keyword>
<dbReference type="CDD" id="cd03419">
    <property type="entry name" value="GRX_GRXh_1_2_like"/>
    <property type="match status" value="1"/>
</dbReference>
<protein>
    <recommendedName>
        <fullName evidence="8">Glutaredoxin domain-containing protein</fullName>
    </recommendedName>
</protein>
<dbReference type="InterPro" id="IPR036249">
    <property type="entry name" value="Thioredoxin-like_sf"/>
</dbReference>
<comment type="function">
    <text evidence="1">Has a glutathione-disulfide oxidoreductase activity in the presence of NADPH and glutathione reductase. Reduces low molecular weight disulfides and proteins.</text>
</comment>
<feature type="domain" description="Glutaredoxin" evidence="8">
    <location>
        <begin position="13"/>
        <end position="74"/>
    </location>
</feature>
<keyword evidence="4" id="KW-0963">Cytoplasm</keyword>
<evidence type="ECO:0000313" key="10">
    <source>
        <dbReference type="Proteomes" id="UP000287651"/>
    </source>
</evidence>
<keyword evidence="7" id="KW-0472">Membrane</keyword>
<dbReference type="InterPro" id="IPR002109">
    <property type="entry name" value="Glutaredoxin"/>
</dbReference>
<dbReference type="NCBIfam" id="TIGR02189">
    <property type="entry name" value="GlrX-like_plant"/>
    <property type="match status" value="1"/>
</dbReference>
<dbReference type="GO" id="GO:0005737">
    <property type="term" value="C:cytoplasm"/>
    <property type="evidence" value="ECO:0007669"/>
    <property type="project" value="UniProtKB-SubCell"/>
</dbReference>
<keyword evidence="5" id="KW-0813">Transport</keyword>
<dbReference type="PANTHER" id="PTHR10168">
    <property type="entry name" value="GLUTAREDOXIN"/>
    <property type="match status" value="1"/>
</dbReference>
<accession>A0A426YXH0</accession>
<reference evidence="9 10" key="1">
    <citation type="journal article" date="2014" name="Agronomy (Basel)">
        <title>A Draft Genome Sequence for Ensete ventricosum, the Drought-Tolerant Tree Against Hunger.</title>
        <authorList>
            <person name="Harrison J."/>
            <person name="Moore K.A."/>
            <person name="Paszkiewicz K."/>
            <person name="Jones T."/>
            <person name="Grant M."/>
            <person name="Ambacheew D."/>
            <person name="Muzemil S."/>
            <person name="Studholme D.J."/>
        </authorList>
    </citation>
    <scope>NUCLEOTIDE SEQUENCE [LARGE SCALE GENOMIC DNA]</scope>
</reference>
<keyword evidence="5" id="KW-0249">Electron transport</keyword>
<organism evidence="9 10">
    <name type="scientific">Ensete ventricosum</name>
    <name type="common">Abyssinian banana</name>
    <name type="synonym">Musa ensete</name>
    <dbReference type="NCBI Taxonomy" id="4639"/>
    <lineage>
        <taxon>Eukaryota</taxon>
        <taxon>Viridiplantae</taxon>
        <taxon>Streptophyta</taxon>
        <taxon>Embryophyta</taxon>
        <taxon>Tracheophyta</taxon>
        <taxon>Spermatophyta</taxon>
        <taxon>Magnoliopsida</taxon>
        <taxon>Liliopsida</taxon>
        <taxon>Zingiberales</taxon>
        <taxon>Musaceae</taxon>
        <taxon>Ensete</taxon>
    </lineage>
</organism>
<evidence type="ECO:0000259" key="8">
    <source>
        <dbReference type="Pfam" id="PF00462"/>
    </source>
</evidence>
<evidence type="ECO:0000256" key="5">
    <source>
        <dbReference type="ARBA" id="ARBA00022982"/>
    </source>
</evidence>
<comment type="caution">
    <text evidence="9">The sequence shown here is derived from an EMBL/GenBank/DDBJ whole genome shotgun (WGS) entry which is preliminary data.</text>
</comment>
<comment type="subcellular location">
    <subcellularLocation>
        <location evidence="2">Cytoplasm</location>
    </subcellularLocation>
</comment>
<evidence type="ECO:0000256" key="7">
    <source>
        <dbReference type="SAM" id="Phobius"/>
    </source>
</evidence>